<dbReference type="AlphaFoldDB" id="A0A1I1IER2"/>
<dbReference type="InterPro" id="IPR007497">
    <property type="entry name" value="SIMPL/DUF541"/>
</dbReference>
<name>A0A1I1IER2_9FLAO</name>
<dbReference type="PANTHER" id="PTHR34387:SF1">
    <property type="entry name" value="PERIPLASMIC IMMUNOGENIC PROTEIN"/>
    <property type="match status" value="1"/>
</dbReference>
<keyword evidence="1" id="KW-0732">Signal</keyword>
<dbReference type="OrthoDB" id="6021921at2"/>
<dbReference type="Gene3D" id="3.30.110.170">
    <property type="entry name" value="Protein of unknown function (DUF541), domain 1"/>
    <property type="match status" value="1"/>
</dbReference>
<dbReference type="STRING" id="1334022.SAMN04487907_103348"/>
<dbReference type="Gene3D" id="3.30.70.2970">
    <property type="entry name" value="Protein of unknown function (DUF541), domain 2"/>
    <property type="match status" value="1"/>
</dbReference>
<feature type="chain" id="PRO_5011612015" description="DUF541 domain-containing protein" evidence="1">
    <location>
        <begin position="19"/>
        <end position="225"/>
    </location>
</feature>
<dbReference type="PANTHER" id="PTHR34387">
    <property type="entry name" value="SLR1258 PROTEIN"/>
    <property type="match status" value="1"/>
</dbReference>
<organism evidence="2 3">
    <name type="scientific">Zunongwangia mangrovi</name>
    <dbReference type="NCBI Taxonomy" id="1334022"/>
    <lineage>
        <taxon>Bacteria</taxon>
        <taxon>Pseudomonadati</taxon>
        <taxon>Bacteroidota</taxon>
        <taxon>Flavobacteriia</taxon>
        <taxon>Flavobacteriales</taxon>
        <taxon>Flavobacteriaceae</taxon>
        <taxon>Zunongwangia</taxon>
    </lineage>
</organism>
<sequence>MKKLVLLLAVITSMGISAQNSTERNTVSVSGEGTVMVVPDMVTINSRIETEGLDAEAVKKENDKIASNIFKYLKSKGVAEKNIQTEYVNLNKRVDYNTKEETFVANQAISIKLEDLKDYEEIMQGLLKNGLNRINGVEFSSSKIGEYQKEARKKAVLDAKKKAEDLVAPLDQKIGKAVMISENGGNSYPVLRMAEMKSSSQSDQQTIAPGEMEVSINVNISFQLY</sequence>
<dbReference type="Proteomes" id="UP000199438">
    <property type="component" value="Unassembled WGS sequence"/>
</dbReference>
<evidence type="ECO:0000256" key="1">
    <source>
        <dbReference type="SAM" id="SignalP"/>
    </source>
</evidence>
<dbReference type="EMBL" id="FOKV01000003">
    <property type="protein sequence ID" value="SFC32748.1"/>
    <property type="molecule type" value="Genomic_DNA"/>
</dbReference>
<gene>
    <name evidence="2" type="ORF">SAMN04487907_103348</name>
</gene>
<accession>A0A1I1IER2</accession>
<dbReference type="Pfam" id="PF04402">
    <property type="entry name" value="SIMPL"/>
    <property type="match status" value="1"/>
</dbReference>
<dbReference type="InterPro" id="IPR052022">
    <property type="entry name" value="26kDa_periplasmic_antigen"/>
</dbReference>
<proteinExistence type="predicted"/>
<dbReference type="RefSeq" id="WP_092542351.1">
    <property type="nucleotide sequence ID" value="NZ_FOKV01000003.1"/>
</dbReference>
<protein>
    <recommendedName>
        <fullName evidence="4">DUF541 domain-containing protein</fullName>
    </recommendedName>
</protein>
<reference evidence="3" key="1">
    <citation type="submission" date="2016-10" db="EMBL/GenBank/DDBJ databases">
        <authorList>
            <person name="Varghese N."/>
            <person name="Submissions S."/>
        </authorList>
    </citation>
    <scope>NUCLEOTIDE SEQUENCE [LARGE SCALE GENOMIC DNA]</scope>
    <source>
        <strain evidence="3">DSM 24499</strain>
    </source>
</reference>
<evidence type="ECO:0000313" key="2">
    <source>
        <dbReference type="EMBL" id="SFC32748.1"/>
    </source>
</evidence>
<keyword evidence="3" id="KW-1185">Reference proteome</keyword>
<dbReference type="GO" id="GO:0006974">
    <property type="term" value="P:DNA damage response"/>
    <property type="evidence" value="ECO:0007669"/>
    <property type="project" value="TreeGrafter"/>
</dbReference>
<evidence type="ECO:0008006" key="4">
    <source>
        <dbReference type="Google" id="ProtNLM"/>
    </source>
</evidence>
<feature type="signal peptide" evidence="1">
    <location>
        <begin position="1"/>
        <end position="18"/>
    </location>
</feature>
<evidence type="ECO:0000313" key="3">
    <source>
        <dbReference type="Proteomes" id="UP000199438"/>
    </source>
</evidence>